<dbReference type="RefSeq" id="WP_259660284.1">
    <property type="nucleotide sequence ID" value="NZ_JAHXRI010000006.1"/>
</dbReference>
<keyword evidence="3" id="KW-1003">Cell membrane</keyword>
<accession>A0A953N6L3</accession>
<proteinExistence type="inferred from homology"/>
<evidence type="ECO:0000256" key="3">
    <source>
        <dbReference type="ARBA" id="ARBA00022475"/>
    </source>
</evidence>
<organism evidence="6 7">
    <name type="scientific">Zwartia hollandica</name>
    <dbReference type="NCBI Taxonomy" id="324606"/>
    <lineage>
        <taxon>Bacteria</taxon>
        <taxon>Pseudomonadati</taxon>
        <taxon>Pseudomonadota</taxon>
        <taxon>Betaproteobacteria</taxon>
        <taxon>Burkholderiales</taxon>
        <taxon>Alcaligenaceae</taxon>
        <taxon>Zwartia</taxon>
    </lineage>
</organism>
<comment type="caution">
    <text evidence="6">The sequence shown here is derived from an EMBL/GenBank/DDBJ whole genome shotgun (WGS) entry which is preliminary data.</text>
</comment>
<dbReference type="EMBL" id="JAHXRI010000006">
    <property type="protein sequence ID" value="MBZ1349871.1"/>
    <property type="molecule type" value="Genomic_DNA"/>
</dbReference>
<keyword evidence="7" id="KW-1185">Reference proteome</keyword>
<evidence type="ECO:0000256" key="5">
    <source>
        <dbReference type="SAM" id="MobiDB-lite"/>
    </source>
</evidence>
<evidence type="ECO:0000256" key="2">
    <source>
        <dbReference type="ARBA" id="ARBA00009852"/>
    </source>
</evidence>
<dbReference type="SUPFAM" id="SSF50956">
    <property type="entry name" value="Thermostable phytase (3-phytase)"/>
    <property type="match status" value="1"/>
</dbReference>
<comment type="similarity">
    <text evidence="2">Belongs to the YjiK family.</text>
</comment>
<sequence length="315" mass="34406">MSDLVKFLSKILLACLLVIGVGWATYIGVRYYHAEQVAYRWISGLAAKQAAWEKKIAESGGNTLTGYAGPSDPKVIDTQAGGKFSGLTYDPLQKRLWTVVNKPTALIALSTDGQVLATYPVKGMSDIDGVAWLGGNKLALVNGRRNRVVIAEIPPTPQVLDVTRSFALVLRFTEGEDTNYGFNGLGYDLKRDRLYLSKEHSPRALYRISGLSNLQAADSRGLRIENISHWLNDVPFATDLSSVEVDPTTGRVFLLSEESQLIVQLDGDSGDGKGMLSLSTKGSKPLPRPEGIATDDDGNIYIVSEPNLFYKLRKP</sequence>
<dbReference type="GO" id="GO:0005886">
    <property type="term" value="C:plasma membrane"/>
    <property type="evidence" value="ECO:0007669"/>
    <property type="project" value="UniProtKB-SubCell"/>
</dbReference>
<dbReference type="AlphaFoldDB" id="A0A953N6L3"/>
<name>A0A953N6L3_9BURK</name>
<gene>
    <name evidence="6" type="ORF">KZZ10_04360</name>
</gene>
<dbReference type="CDD" id="cd09971">
    <property type="entry name" value="SdiA-regulated"/>
    <property type="match status" value="1"/>
</dbReference>
<dbReference type="Proteomes" id="UP000739565">
    <property type="component" value="Unassembled WGS sequence"/>
</dbReference>
<evidence type="ECO:0000313" key="7">
    <source>
        <dbReference type="Proteomes" id="UP000739565"/>
    </source>
</evidence>
<keyword evidence="4" id="KW-0472">Membrane</keyword>
<evidence type="ECO:0000256" key="1">
    <source>
        <dbReference type="ARBA" id="ARBA00004236"/>
    </source>
</evidence>
<dbReference type="Gene3D" id="2.120.10.30">
    <property type="entry name" value="TolB, C-terminal domain"/>
    <property type="match status" value="1"/>
</dbReference>
<dbReference type="Pfam" id="PF06977">
    <property type="entry name" value="SdiA-regulated"/>
    <property type="match status" value="1"/>
</dbReference>
<dbReference type="InterPro" id="IPR009722">
    <property type="entry name" value="YjiK/CarP"/>
</dbReference>
<comment type="subcellular location">
    <subcellularLocation>
        <location evidence="1">Cell membrane</location>
    </subcellularLocation>
</comment>
<evidence type="ECO:0000313" key="6">
    <source>
        <dbReference type="EMBL" id="MBZ1349871.1"/>
    </source>
</evidence>
<evidence type="ECO:0000256" key="4">
    <source>
        <dbReference type="ARBA" id="ARBA00023136"/>
    </source>
</evidence>
<dbReference type="InterPro" id="IPR011042">
    <property type="entry name" value="6-blade_b-propeller_TolB-like"/>
</dbReference>
<protein>
    <submittedName>
        <fullName evidence="6">SdiA-regulated domain-containing protein</fullName>
    </submittedName>
</protein>
<reference evidence="6" key="1">
    <citation type="submission" date="2021-07" db="EMBL/GenBank/DDBJ databases">
        <title>New genus and species of the family Alcaligenaceae.</title>
        <authorList>
            <person name="Hahn M.W."/>
        </authorList>
    </citation>
    <scope>NUCLEOTIDE SEQUENCE</scope>
    <source>
        <strain evidence="6">LF4-65</strain>
    </source>
</reference>
<feature type="region of interest" description="Disordered" evidence="5">
    <location>
        <begin position="273"/>
        <end position="297"/>
    </location>
</feature>